<dbReference type="CDD" id="cd09355">
    <property type="entry name" value="LIM2_Ajuba_like"/>
    <property type="match status" value="1"/>
</dbReference>
<feature type="region of interest" description="Disordered" evidence="9">
    <location>
        <begin position="575"/>
        <end position="778"/>
    </location>
</feature>
<evidence type="ECO:0000256" key="4">
    <source>
        <dbReference type="ARBA" id="ARBA00022833"/>
    </source>
</evidence>
<dbReference type="GO" id="GO:0035331">
    <property type="term" value="P:negative regulation of hippo signaling"/>
    <property type="evidence" value="ECO:0007669"/>
    <property type="project" value="TreeGrafter"/>
</dbReference>
<dbReference type="InterPro" id="IPR047247">
    <property type="entry name" value="Ajuba-like_LIM2"/>
</dbReference>
<dbReference type="FunFam" id="2.10.110.10:FF:000028">
    <property type="entry name" value="LIM domain-containing protein 1"/>
    <property type="match status" value="1"/>
</dbReference>
<dbReference type="GO" id="GO:0005912">
    <property type="term" value="C:adherens junction"/>
    <property type="evidence" value="ECO:0007669"/>
    <property type="project" value="TreeGrafter"/>
</dbReference>
<evidence type="ECO:0000256" key="5">
    <source>
        <dbReference type="ARBA" id="ARBA00023002"/>
    </source>
</evidence>
<evidence type="ECO:0000256" key="2">
    <source>
        <dbReference type="ARBA" id="ARBA00022723"/>
    </source>
</evidence>
<dbReference type="GO" id="GO:0003714">
    <property type="term" value="F:transcription corepressor activity"/>
    <property type="evidence" value="ECO:0007669"/>
    <property type="project" value="TreeGrafter"/>
</dbReference>
<feature type="compositionally biased region" description="Polar residues" evidence="9">
    <location>
        <begin position="644"/>
        <end position="665"/>
    </location>
</feature>
<protein>
    <recommendedName>
        <fullName evidence="10">LIM zinc-binding domain-containing protein</fullName>
    </recommendedName>
</protein>
<dbReference type="Pfam" id="PF01073">
    <property type="entry name" value="3Beta_HSD"/>
    <property type="match status" value="1"/>
</dbReference>
<comment type="caution">
    <text evidence="11">The sequence shown here is derived from an EMBL/GenBank/DDBJ whole genome shotgun (WGS) entry which is preliminary data.</text>
</comment>
<dbReference type="Gene3D" id="3.40.50.720">
    <property type="entry name" value="NAD(P)-binding Rossmann-like Domain"/>
    <property type="match status" value="1"/>
</dbReference>
<feature type="compositionally biased region" description="Low complexity" evidence="9">
    <location>
        <begin position="626"/>
        <end position="643"/>
    </location>
</feature>
<keyword evidence="2 8" id="KW-0479">Metal-binding</keyword>
<dbReference type="InterPro" id="IPR002225">
    <property type="entry name" value="3Beta_OHSteriod_DH/Estase"/>
</dbReference>
<feature type="domain" description="LIM zinc-binding" evidence="10">
    <location>
        <begin position="947"/>
        <end position="1007"/>
    </location>
</feature>
<evidence type="ECO:0000313" key="12">
    <source>
        <dbReference type="Proteomes" id="UP001460270"/>
    </source>
</evidence>
<dbReference type="GO" id="GO:0005667">
    <property type="term" value="C:transcription regulator complex"/>
    <property type="evidence" value="ECO:0007669"/>
    <property type="project" value="TreeGrafter"/>
</dbReference>
<dbReference type="GO" id="GO:0006694">
    <property type="term" value="P:steroid biosynthetic process"/>
    <property type="evidence" value="ECO:0007669"/>
    <property type="project" value="InterPro"/>
</dbReference>
<sequence length="1062" mass="117266">MDGLSEILSLALNIIILVDTSSSVVSLSDSVRDENYKHCRVDMDSSLSVLITGGCGYFGYRLASTLQEKGTRVTLFDTTPPMQALPKNITFVQGDVRNYAQVEKAVLNVDCVFHVASYGMSGREQLNWRLIEGVNIEGTQNVLRACSEQGVSRLVYTSTFNVVFGGQEIENGDESLPYLPLHLHPDHYSRTKSLAEMAVLKANGTMLRDGSRVLRTCALRPAGIYGPGEQRHLPRIVSYIENGIFRFVYGKPTSLVEFVHVDNLVSAHILAADALSAEKRHISAGKAYFISDGQPVNNFEFFRPLVEGLGYTFPKVRLPVTLIYYIAFLIEMIHYVIGPFYNFQPLLTRTEVYKTGVTHYFSMAKAVSELGYKPRKYDLDEVVYWFKSRGHGRKRCNMEHYQEDLGLRAATNLMEDLSLYDAYDDGMYSTRRDLDFPAPVVEHKSAPMNGTSVLLQQHHTVENFTCGSKVYTAAPVRPVNCPRPVPADFCAPQRETVYGDESCCTQSEVALPCYTGERHRRYSLEVLGHRYSTGSSYDGVSLNKPAAVSSNRCNSVCITSNHECKYNATSPRSSLASSLSSQEQSKHASPRSSISSPRTSLVVPGQERYTSPRSSLVHCEGNGMISPRSSYASSASDTSKQSSPRASVNSCDCCSKPSSNRTSGISMGYDQRHTSPRSSTASQYSFTTSPRSSYSDSRYGPLLNHDLDGGILHAPPLASPRSSICSQDGTSRPGPSVNSVTSPRSSISSHSSRSSRSSRGSMSTYPDLQVPSPRSSMLGTSLQEDTLLQDYGDSNGIQSRISHLQGLLPVPDSQQLSCGPGDTSSASVVGYSSKSTGQRVKLPYQVTSCRENGPSQAEKRLEALTLELEKELEMHIKKEYFGICVKCGKGVYGASQACQAMGNLYHTNCFTCCSCGRRLRGKAFYNVNGKVYCEEDFLYSGFQQTAEKCFVCGHLIMEMILQALGKSYHPGCFRCVVCKEGLDGVPFTVDVENNIYCVKDYHTVFAPKCASCNQPILPAKGSEETIRVVSMDRDYHVECYHCEVRLFSHSTLLQKKIQKDND</sequence>
<keyword evidence="12" id="KW-1185">Reference proteome</keyword>
<dbReference type="PANTHER" id="PTHR24219">
    <property type="entry name" value="LIM DOMAIN-CONTAINING PROTEIN JUB"/>
    <property type="match status" value="1"/>
</dbReference>
<dbReference type="InterPro" id="IPR001781">
    <property type="entry name" value="Znf_LIM"/>
</dbReference>
<organism evidence="11 12">
    <name type="scientific">Mugilogobius chulae</name>
    <name type="common">yellowstripe goby</name>
    <dbReference type="NCBI Taxonomy" id="88201"/>
    <lineage>
        <taxon>Eukaryota</taxon>
        <taxon>Metazoa</taxon>
        <taxon>Chordata</taxon>
        <taxon>Craniata</taxon>
        <taxon>Vertebrata</taxon>
        <taxon>Euteleostomi</taxon>
        <taxon>Actinopterygii</taxon>
        <taxon>Neopterygii</taxon>
        <taxon>Teleostei</taxon>
        <taxon>Neoteleostei</taxon>
        <taxon>Acanthomorphata</taxon>
        <taxon>Gobiaria</taxon>
        <taxon>Gobiiformes</taxon>
        <taxon>Gobioidei</taxon>
        <taxon>Gobiidae</taxon>
        <taxon>Gobionellinae</taxon>
        <taxon>Mugilogobius</taxon>
    </lineage>
</organism>
<dbReference type="Pfam" id="PF00412">
    <property type="entry name" value="LIM"/>
    <property type="match status" value="2"/>
</dbReference>
<feature type="compositionally biased region" description="Polar residues" evidence="9">
    <location>
        <begin position="720"/>
        <end position="730"/>
    </location>
</feature>
<dbReference type="GO" id="GO:0001666">
    <property type="term" value="P:response to hypoxia"/>
    <property type="evidence" value="ECO:0007669"/>
    <property type="project" value="TreeGrafter"/>
</dbReference>
<proteinExistence type="inferred from homology"/>
<accession>A0AAW0P118</accession>
<keyword evidence="4 8" id="KW-0862">Zinc</keyword>
<dbReference type="GO" id="GO:0007010">
    <property type="term" value="P:cytoskeleton organization"/>
    <property type="evidence" value="ECO:0007669"/>
    <property type="project" value="TreeGrafter"/>
</dbReference>
<dbReference type="InterPro" id="IPR047172">
    <property type="entry name" value="Ajuba-like"/>
</dbReference>
<dbReference type="PROSITE" id="PS50023">
    <property type="entry name" value="LIM_DOMAIN_2"/>
    <property type="match status" value="2"/>
</dbReference>
<dbReference type="FunFam" id="2.10.110.10:FF:000036">
    <property type="entry name" value="LIM domain-containing protein 1"/>
    <property type="match status" value="1"/>
</dbReference>
<feature type="compositionally biased region" description="Low complexity" evidence="9">
    <location>
        <begin position="736"/>
        <end position="763"/>
    </location>
</feature>
<dbReference type="PANTHER" id="PTHR24219:SF6">
    <property type="entry name" value="WILMS TUMOR PROTEIN 1-INTERACTING PROTEIN"/>
    <property type="match status" value="1"/>
</dbReference>
<dbReference type="AlphaFoldDB" id="A0AAW0P118"/>
<feature type="compositionally biased region" description="Low complexity" evidence="9">
    <location>
        <begin position="590"/>
        <end position="600"/>
    </location>
</feature>
<keyword evidence="7 8" id="KW-0440">LIM domain</keyword>
<evidence type="ECO:0000256" key="7">
    <source>
        <dbReference type="ARBA" id="ARBA00023038"/>
    </source>
</evidence>
<keyword evidence="6" id="KW-0520">NAD</keyword>
<evidence type="ECO:0000256" key="1">
    <source>
        <dbReference type="ARBA" id="ARBA00009219"/>
    </source>
</evidence>
<dbReference type="GO" id="GO:0005634">
    <property type="term" value="C:nucleus"/>
    <property type="evidence" value="ECO:0007669"/>
    <property type="project" value="TreeGrafter"/>
</dbReference>
<dbReference type="SMART" id="SM00132">
    <property type="entry name" value="LIM"/>
    <property type="match status" value="3"/>
</dbReference>
<reference evidence="12" key="1">
    <citation type="submission" date="2024-04" db="EMBL/GenBank/DDBJ databases">
        <title>Salinicola lusitanus LLJ914,a marine bacterium isolated from the Okinawa Trough.</title>
        <authorList>
            <person name="Li J."/>
        </authorList>
    </citation>
    <scope>NUCLEOTIDE SEQUENCE [LARGE SCALE GENOMIC DNA]</scope>
</reference>
<dbReference type="Gene3D" id="2.10.110.10">
    <property type="entry name" value="Cysteine Rich Protein"/>
    <property type="match status" value="3"/>
</dbReference>
<dbReference type="EMBL" id="JBBPFD010000009">
    <property type="protein sequence ID" value="KAK7913503.1"/>
    <property type="molecule type" value="Genomic_DNA"/>
</dbReference>
<dbReference type="PROSITE" id="PS00478">
    <property type="entry name" value="LIM_DOMAIN_1"/>
    <property type="match status" value="2"/>
</dbReference>
<evidence type="ECO:0000256" key="8">
    <source>
        <dbReference type="PROSITE-ProRule" id="PRU00125"/>
    </source>
</evidence>
<dbReference type="CDD" id="cd09352">
    <property type="entry name" value="LIM1_Ajuba_like"/>
    <property type="match status" value="1"/>
</dbReference>
<evidence type="ECO:0000256" key="3">
    <source>
        <dbReference type="ARBA" id="ARBA00022737"/>
    </source>
</evidence>
<evidence type="ECO:0000259" key="10">
    <source>
        <dbReference type="PROSITE" id="PS50023"/>
    </source>
</evidence>
<dbReference type="InterPro" id="IPR047245">
    <property type="entry name" value="Ajuba-like_LIM1"/>
</dbReference>
<name>A0AAW0P118_9GOBI</name>
<dbReference type="GO" id="GO:0016616">
    <property type="term" value="F:oxidoreductase activity, acting on the CH-OH group of donors, NAD or NADP as acceptor"/>
    <property type="evidence" value="ECO:0007669"/>
    <property type="project" value="InterPro"/>
</dbReference>
<feature type="compositionally biased region" description="Polar residues" evidence="9">
    <location>
        <begin position="676"/>
        <end position="696"/>
    </location>
</feature>
<evidence type="ECO:0000256" key="6">
    <source>
        <dbReference type="ARBA" id="ARBA00023027"/>
    </source>
</evidence>
<feature type="domain" description="LIM zinc-binding" evidence="10">
    <location>
        <begin position="882"/>
        <end position="943"/>
    </location>
</feature>
<keyword evidence="3" id="KW-0677">Repeat</keyword>
<evidence type="ECO:0000313" key="11">
    <source>
        <dbReference type="EMBL" id="KAK7913503.1"/>
    </source>
</evidence>
<dbReference type="SUPFAM" id="SSF51735">
    <property type="entry name" value="NAD(P)-binding Rossmann-fold domains"/>
    <property type="match status" value="1"/>
</dbReference>
<keyword evidence="5" id="KW-0560">Oxidoreductase</keyword>
<gene>
    <name evidence="11" type="ORF">WMY93_013714</name>
</gene>
<comment type="similarity">
    <text evidence="1">Belongs to the 3-beta-HSD family.</text>
</comment>
<dbReference type="SUPFAM" id="SSF57716">
    <property type="entry name" value="Glucocorticoid receptor-like (DNA-binding domain)"/>
    <property type="match status" value="3"/>
</dbReference>
<evidence type="ECO:0000256" key="9">
    <source>
        <dbReference type="SAM" id="MobiDB-lite"/>
    </source>
</evidence>
<dbReference type="Proteomes" id="UP001460270">
    <property type="component" value="Unassembled WGS sequence"/>
</dbReference>
<dbReference type="GO" id="GO:0046872">
    <property type="term" value="F:metal ion binding"/>
    <property type="evidence" value="ECO:0007669"/>
    <property type="project" value="UniProtKB-KW"/>
</dbReference>
<dbReference type="FunFam" id="3.40.50.720:FF:000138">
    <property type="entry name" value="Short-chain dehydrogenase/reductase family 42E member 1"/>
    <property type="match status" value="1"/>
</dbReference>
<dbReference type="GO" id="GO:0000932">
    <property type="term" value="C:P-body"/>
    <property type="evidence" value="ECO:0007669"/>
    <property type="project" value="TreeGrafter"/>
</dbReference>
<dbReference type="InterPro" id="IPR036291">
    <property type="entry name" value="NAD(P)-bd_dom_sf"/>
</dbReference>